<proteinExistence type="inferred from homology"/>
<evidence type="ECO:0000313" key="5">
    <source>
        <dbReference type="Proteomes" id="UP000036176"/>
    </source>
</evidence>
<dbReference type="GO" id="GO:0006633">
    <property type="term" value="P:fatty acid biosynthetic process"/>
    <property type="evidence" value="ECO:0007669"/>
    <property type="project" value="TreeGrafter"/>
</dbReference>
<dbReference type="SUPFAM" id="SSF51735">
    <property type="entry name" value="NAD(P)-binding Rossmann-fold domains"/>
    <property type="match status" value="1"/>
</dbReference>
<evidence type="ECO:0000313" key="4">
    <source>
        <dbReference type="EMBL" id="KMO73353.1"/>
    </source>
</evidence>
<dbReference type="PRINTS" id="PR00081">
    <property type="entry name" value="GDHRDH"/>
</dbReference>
<dbReference type="SMART" id="SM00822">
    <property type="entry name" value="PKS_KR"/>
    <property type="match status" value="1"/>
</dbReference>
<dbReference type="Gene3D" id="3.40.50.720">
    <property type="entry name" value="NAD(P)-binding Rossmann-like Domain"/>
    <property type="match status" value="1"/>
</dbReference>
<dbReference type="EC" id="1.1.1.100" evidence="4"/>
<dbReference type="EMBL" id="JYNX01000060">
    <property type="protein sequence ID" value="KMO73353.1"/>
    <property type="molecule type" value="Genomic_DNA"/>
</dbReference>
<dbReference type="GO" id="GO:0048038">
    <property type="term" value="F:quinone binding"/>
    <property type="evidence" value="ECO:0007669"/>
    <property type="project" value="TreeGrafter"/>
</dbReference>
<dbReference type="Pfam" id="PF13561">
    <property type="entry name" value="adh_short_C2"/>
    <property type="match status" value="1"/>
</dbReference>
<evidence type="ECO:0000256" key="1">
    <source>
        <dbReference type="ARBA" id="ARBA00006484"/>
    </source>
</evidence>
<dbReference type="PRINTS" id="PR00080">
    <property type="entry name" value="SDRFAMILY"/>
</dbReference>
<dbReference type="InterPro" id="IPR002347">
    <property type="entry name" value="SDR_fam"/>
</dbReference>
<keyword evidence="2 4" id="KW-0560">Oxidoreductase</keyword>
<reference evidence="4 5" key="1">
    <citation type="journal article" date="2015" name="Genome Biol. Evol.">
        <title>Characterization of Three Mycobacterium spp. with Potential Use in Bioremediation by Genome Sequencing and Comparative Genomics.</title>
        <authorList>
            <person name="Das S."/>
            <person name="Pettersson B.M."/>
            <person name="Behra P.R."/>
            <person name="Ramesh M."/>
            <person name="Dasgupta S."/>
            <person name="Bhattacharya A."/>
            <person name="Kirsebom L.A."/>
        </authorList>
    </citation>
    <scope>NUCLEOTIDE SEQUENCE [LARGE SCALE GENOMIC DNA]</scope>
    <source>
        <strain evidence="4 5">DSM 44219</strain>
    </source>
</reference>
<evidence type="ECO:0000256" key="2">
    <source>
        <dbReference type="ARBA" id="ARBA00023002"/>
    </source>
</evidence>
<dbReference type="InterPro" id="IPR057326">
    <property type="entry name" value="KR_dom"/>
</dbReference>
<keyword evidence="5" id="KW-1185">Reference proteome</keyword>
<dbReference type="CDD" id="cd05233">
    <property type="entry name" value="SDR_c"/>
    <property type="match status" value="1"/>
</dbReference>
<comment type="caution">
    <text evidence="4">The sequence shown here is derived from an EMBL/GenBank/DDBJ whole genome shotgun (WGS) entry which is preliminary data.</text>
</comment>
<sequence>MSDVVSYPDGDHAGPMSELAGRTALVTGGTAGIGFATAHRLVHAGASVIITGRNLERGQQAREALGPAAQFVAVDMADPAGVGRLARNHEPDILVNNAARFPASLTVDQDENEFGHTFATNVRGLYFLVAATVPTMIHRGGGSIVNVTSMVASKGVPGASVYSASKAAVEQLTRTWAVEFGPHHIRVNNVAPGPTTTEGVAAEWGDTNEELGRALPLGRTADPAEIAEAIYFLASPRASFITGTTLHVDGGGTAV</sequence>
<protein>
    <submittedName>
        <fullName evidence="4">3-oxoacyl-[acyl-carrier-protein] reductase FabG</fullName>
        <ecNumber evidence="4">1.1.1.100</ecNumber>
    </submittedName>
</protein>
<dbReference type="PROSITE" id="PS00061">
    <property type="entry name" value="ADH_SHORT"/>
    <property type="match status" value="1"/>
</dbReference>
<dbReference type="GO" id="GO:0004316">
    <property type="term" value="F:3-oxoacyl-[acyl-carrier-protein] reductase (NADPH) activity"/>
    <property type="evidence" value="ECO:0007669"/>
    <property type="project" value="UniProtKB-EC"/>
</dbReference>
<dbReference type="AlphaFoldDB" id="A0A0J6VV40"/>
<comment type="similarity">
    <text evidence="1">Belongs to the short-chain dehydrogenases/reductases (SDR) family.</text>
</comment>
<gene>
    <name evidence="4" type="primary">fabG_32</name>
    <name evidence="4" type="ORF">MCHUDSM44219_04531</name>
</gene>
<dbReference type="InterPro" id="IPR036291">
    <property type="entry name" value="NAD(P)-bd_dom_sf"/>
</dbReference>
<name>A0A0J6VV40_MYCCU</name>
<dbReference type="InterPro" id="IPR020904">
    <property type="entry name" value="Sc_DH/Rdtase_CS"/>
</dbReference>
<dbReference type="PANTHER" id="PTHR42760:SF133">
    <property type="entry name" value="3-OXOACYL-[ACYL-CARRIER-PROTEIN] REDUCTASE"/>
    <property type="match status" value="1"/>
</dbReference>
<dbReference type="PANTHER" id="PTHR42760">
    <property type="entry name" value="SHORT-CHAIN DEHYDROGENASES/REDUCTASES FAMILY MEMBER"/>
    <property type="match status" value="1"/>
</dbReference>
<accession>A0A0J6VV40</accession>
<dbReference type="PATRIC" id="fig|1800.3.peg.4553"/>
<organism evidence="4 5">
    <name type="scientific">Mycolicibacterium chubuense</name>
    <name type="common">Mycobacterium chubuense</name>
    <dbReference type="NCBI Taxonomy" id="1800"/>
    <lineage>
        <taxon>Bacteria</taxon>
        <taxon>Bacillati</taxon>
        <taxon>Actinomycetota</taxon>
        <taxon>Actinomycetes</taxon>
        <taxon>Mycobacteriales</taxon>
        <taxon>Mycobacteriaceae</taxon>
        <taxon>Mycolicibacterium</taxon>
    </lineage>
</organism>
<dbReference type="RefSeq" id="WP_236695551.1">
    <property type="nucleotide sequence ID" value="NZ_JYNX01000060.1"/>
</dbReference>
<dbReference type="NCBIfam" id="NF005559">
    <property type="entry name" value="PRK07231.1"/>
    <property type="match status" value="1"/>
</dbReference>
<feature type="domain" description="Ketoreductase" evidence="3">
    <location>
        <begin position="22"/>
        <end position="193"/>
    </location>
</feature>
<dbReference type="FunFam" id="3.40.50.720:FF:000084">
    <property type="entry name" value="Short-chain dehydrogenase reductase"/>
    <property type="match status" value="1"/>
</dbReference>
<evidence type="ECO:0000259" key="3">
    <source>
        <dbReference type="SMART" id="SM00822"/>
    </source>
</evidence>
<dbReference type="Proteomes" id="UP000036176">
    <property type="component" value="Unassembled WGS sequence"/>
</dbReference>